<evidence type="ECO:0000313" key="2">
    <source>
        <dbReference type="Proteomes" id="UP001056778"/>
    </source>
</evidence>
<protein>
    <submittedName>
        <fullName evidence="1">Ribosome biogenesis protein</fullName>
    </submittedName>
</protein>
<comment type="caution">
    <text evidence="1">The sequence shown here is derived from an EMBL/GenBank/DDBJ whole genome shotgun (WGS) entry which is preliminary data.</text>
</comment>
<organism evidence="1 2">
    <name type="scientific">Holotrichia oblita</name>
    <name type="common">Chafer beetle</name>
    <dbReference type="NCBI Taxonomy" id="644536"/>
    <lineage>
        <taxon>Eukaryota</taxon>
        <taxon>Metazoa</taxon>
        <taxon>Ecdysozoa</taxon>
        <taxon>Arthropoda</taxon>
        <taxon>Hexapoda</taxon>
        <taxon>Insecta</taxon>
        <taxon>Pterygota</taxon>
        <taxon>Neoptera</taxon>
        <taxon>Endopterygota</taxon>
        <taxon>Coleoptera</taxon>
        <taxon>Polyphaga</taxon>
        <taxon>Scarabaeiformia</taxon>
        <taxon>Scarabaeidae</taxon>
        <taxon>Melolonthinae</taxon>
        <taxon>Holotrichia</taxon>
    </lineage>
</organism>
<name>A0ACB9TEV2_HOLOL</name>
<dbReference type="EMBL" id="CM043017">
    <property type="protein sequence ID" value="KAI4465352.1"/>
    <property type="molecule type" value="Genomic_DNA"/>
</dbReference>
<evidence type="ECO:0000313" key="1">
    <source>
        <dbReference type="EMBL" id="KAI4465352.1"/>
    </source>
</evidence>
<dbReference type="Proteomes" id="UP001056778">
    <property type="component" value="Chromosome 3"/>
</dbReference>
<sequence>MAIEKPQVHRPGPFKQTNKPHKHGQHRSKGSINIATKGKVSVKSISRKRKVELNRSQRRHQSLQIRQNKRDEVLLKKRSLGGFESAPLLLCVVPLNKDFDPASAILKLTKCDSEAVVSTSASGVIHMSIPKFKQRFAIVIPSINDDFAILDTMKVANTVLFMVSGENGVNYESELIDSWGTKLLLTSFSQGLSTPIVAIADLDNIPVKKRNDQKQAIQKQISKWFPDEKVISLEKPGDELNLLRKIGNQKQKAVTYRDRRPHLYAENVEYLKKEESNVGTLKVSGYLRGIALSVNNLVYVPGLGTYQMSQIDAPTDPYSIEKKKHVNDQSTMNDAACHENIKILETEDTLKQESLQSENIPDSMDAEQTWPTEEEIKDAQEEQKQLKKVKKVPKGWSSYQAAWIPDHDAEFISDNTDGDSENEFMDAISDEHSEYSDAEDNMDTVTESEILENDQQYDAQFDFATEQADLEKLKEAKSDLMFPDEVDTPQHLAARVRFQKYRGLESFRTSSWDPKENLPIDYAKIFQFENFDRTRRRVIKELEDREGALPGWYITLHLKNVPETVWNAFVSTNRPLVVFGLLPHENKMSVVNVVLRRTNLLEEPLKSKERLIFQCGYRRYIVNPIFSQHTNGNKHKFERFFQPDSTAVASFFAPIQFPPSPVLCYKEINGSLVLVATGNILSCNPDRIIIKRVVLSGHLFKVHKKSAVVRFMFFNRDDILYFKPCKLRTKYGRTGHIKEPLVSSPIMSADSFIHFDIMFTPNGIFLYHPEEDSSSQAMFTVKKSLNQHLSLHLLQIIALTVLAVSAVEDLVNSQIHLQSQSRPLQVAQYVKREQNPIISYTLELPREESPRILFNSPETIIDLQPPLPSNQEVPLYYEYPEPSVDLQAPTEGSWNPNNDPNLYYNNVPVVLDIDTPTKLHPKKFDKDDEKNILMILKTE</sequence>
<gene>
    <name evidence="1" type="ORF">MML48_3g00015128</name>
</gene>
<accession>A0ACB9TEV2</accession>
<reference evidence="1" key="1">
    <citation type="submission" date="2022-04" db="EMBL/GenBank/DDBJ databases">
        <title>Chromosome-scale genome assembly of Holotrichia oblita Faldermann.</title>
        <authorList>
            <person name="Rongchong L."/>
        </authorList>
    </citation>
    <scope>NUCLEOTIDE SEQUENCE</scope>
    <source>
        <strain evidence="1">81SQS9</strain>
    </source>
</reference>
<proteinExistence type="predicted"/>
<keyword evidence="2" id="KW-1185">Reference proteome</keyword>